<gene>
    <name evidence="2" type="ORF">NP589_06805</name>
</gene>
<organism evidence="2 3">
    <name type="scientific">Methylomonas rosea</name>
    <dbReference type="NCBI Taxonomy" id="2952227"/>
    <lineage>
        <taxon>Bacteria</taxon>
        <taxon>Pseudomonadati</taxon>
        <taxon>Pseudomonadota</taxon>
        <taxon>Gammaproteobacteria</taxon>
        <taxon>Methylococcales</taxon>
        <taxon>Methylococcaceae</taxon>
        <taxon>Methylomonas</taxon>
    </lineage>
</organism>
<dbReference type="Pfam" id="PF09489">
    <property type="entry name" value="CbtB"/>
    <property type="match status" value="1"/>
</dbReference>
<dbReference type="InterPro" id="IPR012667">
    <property type="entry name" value="CbtB_put"/>
</dbReference>
<sequence>MLVQTHSHSETLAPARPVAALSAILLGFALLLVVGFAPLAEIHNTTHDTRHANGFPCH</sequence>
<accession>A0ABT1TQW8</accession>
<dbReference type="EMBL" id="JANIBL010000015">
    <property type="protein sequence ID" value="MCQ8117127.1"/>
    <property type="molecule type" value="Genomic_DNA"/>
</dbReference>
<keyword evidence="1" id="KW-0812">Transmembrane</keyword>
<dbReference type="NCBIfam" id="TIGR02459">
    <property type="entry name" value="CbtB"/>
    <property type="match status" value="1"/>
</dbReference>
<keyword evidence="1" id="KW-0472">Membrane</keyword>
<keyword evidence="1" id="KW-1133">Transmembrane helix</keyword>
<evidence type="ECO:0000256" key="1">
    <source>
        <dbReference type="SAM" id="Phobius"/>
    </source>
</evidence>
<comment type="caution">
    <text evidence="2">The sequence shown here is derived from an EMBL/GenBank/DDBJ whole genome shotgun (WGS) entry which is preliminary data.</text>
</comment>
<dbReference type="Proteomes" id="UP001524570">
    <property type="component" value="Unassembled WGS sequence"/>
</dbReference>
<protein>
    <submittedName>
        <fullName evidence="2">CbtB-domain containing protein</fullName>
    </submittedName>
</protein>
<dbReference type="RefSeq" id="WP_256606296.1">
    <property type="nucleotide sequence ID" value="NZ_JANIBL010000015.1"/>
</dbReference>
<evidence type="ECO:0000313" key="2">
    <source>
        <dbReference type="EMBL" id="MCQ8117127.1"/>
    </source>
</evidence>
<name>A0ABT1TQW8_9GAMM</name>
<proteinExistence type="predicted"/>
<evidence type="ECO:0000313" key="3">
    <source>
        <dbReference type="Proteomes" id="UP001524570"/>
    </source>
</evidence>
<feature type="transmembrane region" description="Helical" evidence="1">
    <location>
        <begin position="20"/>
        <end position="40"/>
    </location>
</feature>
<reference evidence="2 3" key="1">
    <citation type="submission" date="2022-07" db="EMBL/GenBank/DDBJ databases">
        <title>Methylomonas rivi sp. nov., Methylomonas rosea sp. nov., Methylomonas aureus sp. nov. and Methylomonas subterranea sp. nov., four novel methanotrophs isolated from a freshwater creek and the deep terrestrial subsurface.</title>
        <authorList>
            <person name="Abin C."/>
            <person name="Sankaranarayanan K."/>
            <person name="Garner C."/>
            <person name="Sindelar R."/>
            <person name="Kotary K."/>
            <person name="Garner R."/>
            <person name="Barclay S."/>
            <person name="Lawson P."/>
            <person name="Krumholz L."/>
        </authorList>
    </citation>
    <scope>NUCLEOTIDE SEQUENCE [LARGE SCALE GENOMIC DNA]</scope>
    <source>
        <strain evidence="2 3">WSC-7</strain>
    </source>
</reference>
<keyword evidence="3" id="KW-1185">Reference proteome</keyword>